<sequence>MDPDQPAGYFSTFSVLDLSRGTLEGLGRPQRRNRRVFVCIPCHRRKLKCDKGQPCARCVQSNSADECVYQQHPPGSGRDSSTDSGRTPQHSAQPSPQSTPAAASTSEGEPRLDGVTHWSTIAFEFREGWPYISGTDREWEPTYRQIQSQKYIFASLSGFNFPFGDITSFAQSRDQAFQCLPPRHVVGTFIRSYFLALEPIYRLFHPEQFEEELNSFWIDSSQYTNEWLSQFFMVLALGYRTTPDHILSSIGRPPEDLSDCFLHAAQFFLGRSPYLSAPTLVSVRTMCLAVIAQMLGIVKGADMSQLLSVMGFLSRSAMTLRLHRNPSLFPGLTQFDAEIRKRVWITVQLLDLEVTMGTGTSYMHSDQETITPCNINNTDIYRTEHGWVMSRAQNSVKEVTDSTFQVELAEMLPLLVDVINTMNSPTQPPPTHDKIQAWDSQLRQKLSNTECALTMQFDRVETARIQLDFLRILIHRALLALHHHYISEPHFQHFPDSTTAVLQSSLDILRIQQTWRHHQLIDSLPSAAMPAAAVPPHHPPPPLTAPAQSTAWLLDLHRDAFTAALLYYMISLRRLHLGLIPSDRQHKQLHYHPQLIPQSLEVFRSRAGRSASHYEDFMTLFIAAGVLQGLNTTTAAQAAPRRVMRVLMEVAEQIEGTILASAGGGGGGGGAGSGGRSSGHGVGGVLWAGTGTGSGSGSGGIGAGGGGGDVFAVAEQTVGFVAGEYGFGAGPL</sequence>
<keyword evidence="3" id="KW-0539">Nucleus</keyword>
<keyword evidence="2" id="KW-0479">Metal-binding</keyword>
<dbReference type="PANTHER" id="PTHR31001:SF58">
    <property type="entry name" value="ZN(II)2CYS6 TRANSCRIPTION FACTOR (EUROFUNG)"/>
    <property type="match status" value="1"/>
</dbReference>
<evidence type="ECO:0000313" key="7">
    <source>
        <dbReference type="Proteomes" id="UP001628179"/>
    </source>
</evidence>
<dbReference type="RefSeq" id="XP_070911881.1">
    <property type="nucleotide sequence ID" value="XM_071055780.1"/>
</dbReference>
<proteinExistence type="predicted"/>
<dbReference type="GeneID" id="98171103"/>
<dbReference type="PROSITE" id="PS50048">
    <property type="entry name" value="ZN2_CY6_FUNGAL_2"/>
    <property type="match status" value="1"/>
</dbReference>
<dbReference type="Gene3D" id="4.10.240.10">
    <property type="entry name" value="Zn(2)-C6 fungal-type DNA-binding domain"/>
    <property type="match status" value="1"/>
</dbReference>
<organism evidence="6 7">
    <name type="scientific">Madurella fahalii</name>
    <dbReference type="NCBI Taxonomy" id="1157608"/>
    <lineage>
        <taxon>Eukaryota</taxon>
        <taxon>Fungi</taxon>
        <taxon>Dikarya</taxon>
        <taxon>Ascomycota</taxon>
        <taxon>Pezizomycotina</taxon>
        <taxon>Sordariomycetes</taxon>
        <taxon>Sordariomycetidae</taxon>
        <taxon>Sordariales</taxon>
        <taxon>Sordariales incertae sedis</taxon>
        <taxon>Madurella</taxon>
    </lineage>
</organism>
<dbReference type="InterPro" id="IPR001138">
    <property type="entry name" value="Zn2Cys6_DnaBD"/>
</dbReference>
<comment type="caution">
    <text evidence="6">The sequence shown here is derived from an EMBL/GenBank/DDBJ whole genome shotgun (WGS) entry which is preliminary data.</text>
</comment>
<dbReference type="SMART" id="SM00066">
    <property type="entry name" value="GAL4"/>
    <property type="match status" value="1"/>
</dbReference>
<evidence type="ECO:0000256" key="2">
    <source>
        <dbReference type="ARBA" id="ARBA00022723"/>
    </source>
</evidence>
<reference evidence="6 7" key="1">
    <citation type="submission" date="2024-09" db="EMBL/GenBank/DDBJ databases">
        <title>Itraconazole resistance in Madurella fahalii resulting from another homologue of gene encoding cytochrome P450 14-alpha sterol demethylase (CYP51).</title>
        <authorList>
            <person name="Yoshioka I."/>
            <person name="Fahal A.H."/>
            <person name="Kaneko S."/>
            <person name="Yaguchi T."/>
        </authorList>
    </citation>
    <scope>NUCLEOTIDE SEQUENCE [LARGE SCALE GENOMIC DNA]</scope>
    <source>
        <strain evidence="6 7">IFM 68171</strain>
    </source>
</reference>
<name>A0ABQ0FXC4_9PEZI</name>
<dbReference type="CDD" id="cd00067">
    <property type="entry name" value="GAL4"/>
    <property type="match status" value="1"/>
</dbReference>
<dbReference type="Proteomes" id="UP001628179">
    <property type="component" value="Unassembled WGS sequence"/>
</dbReference>
<evidence type="ECO:0000313" key="6">
    <source>
        <dbReference type="EMBL" id="GAB1310148.1"/>
    </source>
</evidence>
<feature type="domain" description="Zn(2)-C6 fungal-type" evidence="5">
    <location>
        <begin position="38"/>
        <end position="69"/>
    </location>
</feature>
<accession>A0ABQ0FXC4</accession>
<feature type="region of interest" description="Disordered" evidence="4">
    <location>
        <begin position="67"/>
        <end position="112"/>
    </location>
</feature>
<feature type="compositionally biased region" description="Low complexity" evidence="4">
    <location>
        <begin position="73"/>
        <end position="106"/>
    </location>
</feature>
<dbReference type="InterPro" id="IPR036864">
    <property type="entry name" value="Zn2-C6_fun-type_DNA-bd_sf"/>
</dbReference>
<dbReference type="PROSITE" id="PS00463">
    <property type="entry name" value="ZN2_CY6_FUNGAL_1"/>
    <property type="match status" value="1"/>
</dbReference>
<feature type="region of interest" description="Disordered" evidence="4">
    <location>
        <begin position="664"/>
        <end position="686"/>
    </location>
</feature>
<evidence type="ECO:0000256" key="3">
    <source>
        <dbReference type="ARBA" id="ARBA00023242"/>
    </source>
</evidence>
<dbReference type="EMBL" id="BAAFSV010000001">
    <property type="protein sequence ID" value="GAB1310148.1"/>
    <property type="molecule type" value="Genomic_DNA"/>
</dbReference>
<dbReference type="InterPro" id="IPR007219">
    <property type="entry name" value="XnlR_reg_dom"/>
</dbReference>
<dbReference type="Pfam" id="PF04082">
    <property type="entry name" value="Fungal_trans"/>
    <property type="match status" value="1"/>
</dbReference>
<keyword evidence="7" id="KW-1185">Reference proteome</keyword>
<dbReference type="PANTHER" id="PTHR31001">
    <property type="entry name" value="UNCHARACTERIZED TRANSCRIPTIONAL REGULATORY PROTEIN"/>
    <property type="match status" value="1"/>
</dbReference>
<protein>
    <submittedName>
        <fullName evidence="6">Oleate activated transcription factor 3</fullName>
    </submittedName>
</protein>
<dbReference type="Pfam" id="PF00172">
    <property type="entry name" value="Zn_clus"/>
    <property type="match status" value="1"/>
</dbReference>
<evidence type="ECO:0000259" key="5">
    <source>
        <dbReference type="PROSITE" id="PS50048"/>
    </source>
</evidence>
<comment type="subcellular location">
    <subcellularLocation>
        <location evidence="1">Nucleus</location>
    </subcellularLocation>
</comment>
<evidence type="ECO:0000256" key="4">
    <source>
        <dbReference type="SAM" id="MobiDB-lite"/>
    </source>
</evidence>
<dbReference type="SUPFAM" id="SSF57701">
    <property type="entry name" value="Zn2/Cys6 DNA-binding domain"/>
    <property type="match status" value="1"/>
</dbReference>
<gene>
    <name evidence="6" type="ORF">MFIFM68171_00358</name>
</gene>
<dbReference type="InterPro" id="IPR050613">
    <property type="entry name" value="Sec_Metabolite_Reg"/>
</dbReference>
<dbReference type="CDD" id="cd12148">
    <property type="entry name" value="fungal_TF_MHR"/>
    <property type="match status" value="1"/>
</dbReference>
<evidence type="ECO:0000256" key="1">
    <source>
        <dbReference type="ARBA" id="ARBA00004123"/>
    </source>
</evidence>